<dbReference type="Proteomes" id="UP000000493">
    <property type="component" value="Chromosome"/>
</dbReference>
<dbReference type="InterPro" id="IPR025668">
    <property type="entry name" value="Tnp_DDE_dom"/>
</dbReference>
<dbReference type="InterPro" id="IPR053172">
    <property type="entry name" value="Tn903_transposase"/>
</dbReference>
<gene>
    <name evidence="2" type="ordered locus">Runsl_0676</name>
</gene>
<name>A0A7U3ZH32_RUNSL</name>
<protein>
    <submittedName>
        <fullName evidence="2">Transposase IS4 family protein</fullName>
    </submittedName>
</protein>
<evidence type="ECO:0000259" key="1">
    <source>
        <dbReference type="Pfam" id="PF13737"/>
    </source>
</evidence>
<proteinExistence type="predicted"/>
<reference evidence="2 3" key="2">
    <citation type="journal article" date="2012" name="Stand. Genomic Sci.">
        <title>Complete genome sequence of the aquatic bacterium Runella slithyformis type strain (LSU 4(T)).</title>
        <authorList>
            <person name="Copeland A."/>
            <person name="Zhang X."/>
            <person name="Misra M."/>
            <person name="Lapidus A."/>
            <person name="Nolan M."/>
            <person name="Lucas S."/>
            <person name="Deshpande S."/>
            <person name="Cheng J.F."/>
            <person name="Tapia R."/>
            <person name="Goodwin L.A."/>
            <person name="Pitluck S."/>
            <person name="Liolios K."/>
            <person name="Pagani I."/>
            <person name="Ivanova N."/>
            <person name="Mikhailova N."/>
            <person name="Pati A."/>
            <person name="Chen A."/>
            <person name="Palaniappan K."/>
            <person name="Land M."/>
            <person name="Hauser L."/>
            <person name="Pan C."/>
            <person name="Jeffries C.D."/>
            <person name="Detter J.C."/>
            <person name="Brambilla E.M."/>
            <person name="Rohde M."/>
            <person name="Djao O.D."/>
            <person name="Goker M."/>
            <person name="Sikorski J."/>
            <person name="Tindall B.J."/>
            <person name="Woyke T."/>
            <person name="Bristow J."/>
            <person name="Eisen J.A."/>
            <person name="Markowitz V."/>
            <person name="Hugenholtz P."/>
            <person name="Kyrpides N.C."/>
            <person name="Klenk H.P."/>
            <person name="Mavromatis K."/>
        </authorList>
    </citation>
    <scope>NUCLEOTIDE SEQUENCE [LARGE SCALE GENOMIC DNA]</scope>
    <source>
        <strain evidence="3">ATCC 29530 / DSM 19594 / LMG 11500 / NCIMB 11436 / LSU 4</strain>
    </source>
</reference>
<sequence>MPKIHFFTQAENLPPKAQRNPPIPKEKYRLTNWPEYNKALINRGFVTLWLNEKTLTQWYYQGPRTRGGLLRYSDQCIQAALALKAAFRLAFRQTQGLIQSLLAIMKIDIQVPSYSQLCRRQAHLQAFHTPQKPTDNQVKPIHLVVDSTGLKVYGEGEWKVRKHGADQRRTWRKLHLVADEATNTIHAVELTTHSISDAEMIKPLLADIEWPIAKLSADGAYDQVKVFDELEKHWIQPVIPPRSNAVIWTSENGNDLIHPRNEAVRQIRLVGIAAWKQQIGYHRRSKAETAMFRWKMIFGERLSARLVTNQQTEAQIKATCLNRFTRLGMPKTVKRLPT</sequence>
<dbReference type="InterPro" id="IPR053520">
    <property type="entry name" value="Transposase_Tn903"/>
</dbReference>
<dbReference type="RefSeq" id="WP_013926442.1">
    <property type="nucleotide sequence ID" value="NC_015703.1"/>
</dbReference>
<organism evidence="2 3">
    <name type="scientific">Runella slithyformis (strain ATCC 29530 / DSM 19594 / LMG 11500 / NCIMB 11436 / LSU 4)</name>
    <dbReference type="NCBI Taxonomy" id="761193"/>
    <lineage>
        <taxon>Bacteria</taxon>
        <taxon>Pseudomonadati</taxon>
        <taxon>Bacteroidota</taxon>
        <taxon>Cytophagia</taxon>
        <taxon>Cytophagales</taxon>
        <taxon>Spirosomataceae</taxon>
        <taxon>Runella</taxon>
    </lineage>
</organism>
<dbReference type="PANTHER" id="PTHR34631">
    <property type="match status" value="1"/>
</dbReference>
<evidence type="ECO:0000313" key="3">
    <source>
        <dbReference type="Proteomes" id="UP000000493"/>
    </source>
</evidence>
<dbReference type="PANTHER" id="PTHR34631:SF3">
    <property type="entry name" value="ISSOD12 TRANSPOSASE TNPA_ISSOD12"/>
    <property type="match status" value="1"/>
</dbReference>
<reference evidence="3" key="1">
    <citation type="submission" date="2011-06" db="EMBL/GenBank/DDBJ databases">
        <title>The complete genome of chromosome of Runella slithyformis DSM 19594.</title>
        <authorList>
            <consortium name="US DOE Joint Genome Institute (JGI-PGF)"/>
            <person name="Lucas S."/>
            <person name="Han J."/>
            <person name="Lapidus A."/>
            <person name="Bruce D."/>
            <person name="Goodwin L."/>
            <person name="Pitluck S."/>
            <person name="Peters L."/>
            <person name="Kyrpides N."/>
            <person name="Mavromatis K."/>
            <person name="Ivanova N."/>
            <person name="Ovchinnikova G."/>
            <person name="Zhang X."/>
            <person name="Misra M."/>
            <person name="Detter J.C."/>
            <person name="Tapia R."/>
            <person name="Han C."/>
            <person name="Land M."/>
            <person name="Hauser L."/>
            <person name="Markowitz V."/>
            <person name="Cheng J.-F."/>
            <person name="Hugenholtz P."/>
            <person name="Woyke T."/>
            <person name="Wu D."/>
            <person name="Tindall B."/>
            <person name="Faehrich R."/>
            <person name="Brambilla E."/>
            <person name="Klenk H.-P."/>
            <person name="Eisen J.A."/>
        </authorList>
    </citation>
    <scope>NUCLEOTIDE SEQUENCE [LARGE SCALE GENOMIC DNA]</scope>
    <source>
        <strain evidence="3">ATCC 29530 / DSM 19594 / LMG 11500 / NCIMB 11436 / LSU 4</strain>
    </source>
</reference>
<evidence type="ECO:0000313" key="2">
    <source>
        <dbReference type="EMBL" id="AEI47119.1"/>
    </source>
</evidence>
<accession>A0A7U3ZH32</accession>
<dbReference type="EMBL" id="CP002859">
    <property type="protein sequence ID" value="AEI47119.1"/>
    <property type="molecule type" value="Genomic_DNA"/>
</dbReference>
<keyword evidence="3" id="KW-1185">Reference proteome</keyword>
<dbReference type="NCBIfam" id="NF033579">
    <property type="entry name" value="transpos_IS5_2"/>
    <property type="match status" value="1"/>
</dbReference>
<feature type="domain" description="Transposase DDE" evidence="1">
    <location>
        <begin position="41"/>
        <end position="155"/>
    </location>
</feature>
<dbReference type="KEGG" id="rsi:Runsl_0676"/>
<dbReference type="Pfam" id="PF13737">
    <property type="entry name" value="DDE_Tnp_1_5"/>
    <property type="match status" value="1"/>
</dbReference>
<dbReference type="AlphaFoldDB" id="A0A7U3ZH32"/>